<proteinExistence type="predicted"/>
<organism evidence="1 2">
    <name type="scientific">Pandoravirus inopinatum</name>
    <dbReference type="NCBI Taxonomy" id="1605721"/>
    <lineage>
        <taxon>Viruses</taxon>
        <taxon>Pandoravirus</taxon>
    </lineage>
</organism>
<accession>A0A0B5J6V6</accession>
<sequence>MTTCAATRLVDCGITTATSVFAHGLRSLLDNACANVDRALSTTVALSPILDEIYRLACRCILQPDAVTEYEQPGEERVAYFSGKRYMSKPVPMVERYTAVPSEAYAKILVYLLDDCATDTDQPRPWTASHWKQSPHGEGVCGADHGVYLLSKPDITPKDIDDYIAYMRDHLVDMSGGWTREQSIGSVTVVKSAFERLPTRDRSSRLEERQRFIANVMEMAGRIETVPTAGSAIVDERSAFILALDRRVQVHMDIVRRTQAPFLYVRLGDEAAGLFCSIFTVSC</sequence>
<evidence type="ECO:0000313" key="1">
    <source>
        <dbReference type="EMBL" id="AJF97525.1"/>
    </source>
</evidence>
<dbReference type="GeneID" id="23462442"/>
<evidence type="ECO:0000313" key="2">
    <source>
        <dbReference type="Proteomes" id="UP000202511"/>
    </source>
</evidence>
<dbReference type="Proteomes" id="UP000202511">
    <property type="component" value="Segment"/>
</dbReference>
<name>A0A0B5J6V6_9VIRU</name>
<dbReference type="EMBL" id="KP136319">
    <property type="protein sequence ID" value="AJF97525.1"/>
    <property type="molecule type" value="Genomic_DNA"/>
</dbReference>
<reference evidence="1 2" key="1">
    <citation type="journal article" date="2015" name="Parasitol. Res.">
        <title>Viruses in close associations with free-living amoebae.</title>
        <authorList>
            <person name="Scheid P."/>
        </authorList>
    </citation>
    <scope>NUCLEOTIDE SEQUENCE [LARGE SCALE GENOMIC DNA]</scope>
    <source>
        <strain evidence="1">KlaHel</strain>
    </source>
</reference>
<protein>
    <submittedName>
        <fullName evidence="1">Uncharacterized protein</fullName>
    </submittedName>
</protein>
<dbReference type="RefSeq" id="YP_009119760.1">
    <property type="nucleotide sequence ID" value="NC_026440.1"/>
</dbReference>
<dbReference type="KEGG" id="vg:23462442"/>